<comment type="caution">
    <text evidence="1">The sequence shown here is derived from an EMBL/GenBank/DDBJ whole genome shotgun (WGS) entry which is preliminary data.</text>
</comment>
<evidence type="ECO:0000313" key="2">
    <source>
        <dbReference type="Proteomes" id="UP000230002"/>
    </source>
</evidence>
<dbReference type="Proteomes" id="UP000230002">
    <property type="component" value="Unassembled WGS sequence"/>
</dbReference>
<accession>A0A2G8S561</accession>
<proteinExistence type="predicted"/>
<dbReference type="AlphaFoldDB" id="A0A2G8S561"/>
<sequence length="136" mass="15072">MKMSSENVTIVSPQPLEIIRPQFNFKFIDTAYNLTANSNLSDFGPLSLTLRNKTFEGALFPSKIQFISDSEPPTAEAQVLIFTHPGFAEGTYNLSINEFILDGASKMPSGVTHFDVPVIFSFDPKGSKEEPTHEEL</sequence>
<gene>
    <name evidence="1" type="ORF">GSI_08959</name>
</gene>
<organism evidence="1 2">
    <name type="scientific">Ganoderma sinense ZZ0214-1</name>
    <dbReference type="NCBI Taxonomy" id="1077348"/>
    <lineage>
        <taxon>Eukaryota</taxon>
        <taxon>Fungi</taxon>
        <taxon>Dikarya</taxon>
        <taxon>Basidiomycota</taxon>
        <taxon>Agaricomycotina</taxon>
        <taxon>Agaricomycetes</taxon>
        <taxon>Polyporales</taxon>
        <taxon>Polyporaceae</taxon>
        <taxon>Ganoderma</taxon>
    </lineage>
</organism>
<dbReference type="OrthoDB" id="2762167at2759"/>
<reference evidence="1 2" key="1">
    <citation type="journal article" date="2015" name="Sci. Rep.">
        <title>Chromosome-level genome map provides insights into diverse defense mechanisms in the medicinal fungus Ganoderma sinense.</title>
        <authorList>
            <person name="Zhu Y."/>
            <person name="Xu J."/>
            <person name="Sun C."/>
            <person name="Zhou S."/>
            <person name="Xu H."/>
            <person name="Nelson D.R."/>
            <person name="Qian J."/>
            <person name="Song J."/>
            <person name="Luo H."/>
            <person name="Xiang L."/>
            <person name="Li Y."/>
            <person name="Xu Z."/>
            <person name="Ji A."/>
            <person name="Wang L."/>
            <person name="Lu S."/>
            <person name="Hayward A."/>
            <person name="Sun W."/>
            <person name="Li X."/>
            <person name="Schwartz D.C."/>
            <person name="Wang Y."/>
            <person name="Chen S."/>
        </authorList>
    </citation>
    <scope>NUCLEOTIDE SEQUENCE [LARGE SCALE GENOMIC DNA]</scope>
    <source>
        <strain evidence="1 2">ZZ0214-1</strain>
    </source>
</reference>
<name>A0A2G8S561_9APHY</name>
<protein>
    <submittedName>
        <fullName evidence="1">Uncharacterized protein</fullName>
    </submittedName>
</protein>
<keyword evidence="2" id="KW-1185">Reference proteome</keyword>
<dbReference type="EMBL" id="AYKW01000023">
    <property type="protein sequence ID" value="PIL28913.1"/>
    <property type="molecule type" value="Genomic_DNA"/>
</dbReference>
<evidence type="ECO:0000313" key="1">
    <source>
        <dbReference type="EMBL" id="PIL28913.1"/>
    </source>
</evidence>